<dbReference type="PRINTS" id="PR00126">
    <property type="entry name" value="ATPASEGAMMA"/>
</dbReference>
<dbReference type="PANTHER" id="PTHR11693:SF22">
    <property type="entry name" value="ATP SYNTHASE SUBUNIT GAMMA, MITOCHONDRIAL"/>
    <property type="match status" value="1"/>
</dbReference>
<dbReference type="GO" id="GO:0046933">
    <property type="term" value="F:proton-transporting ATP synthase activity, rotational mechanism"/>
    <property type="evidence" value="ECO:0007669"/>
    <property type="project" value="InterPro"/>
</dbReference>
<dbReference type="AlphaFoldDB" id="Q93U22"/>
<organism evidence="10">
    <name type="scientific">Carsonella ruddii</name>
    <dbReference type="NCBI Taxonomy" id="114186"/>
    <lineage>
        <taxon>Bacteria</taxon>
        <taxon>Pseudomonadati</taxon>
        <taxon>Pseudomonadota</taxon>
        <taxon>Gammaproteobacteria</taxon>
        <taxon>Oceanospirillales</taxon>
        <taxon>Halomonadaceae</taxon>
        <taxon>Zymobacter group</taxon>
        <taxon>Candidatus Carsonella</taxon>
    </lineage>
</organism>
<gene>
    <name evidence="10" type="primary">atpG</name>
</gene>
<keyword evidence="8" id="KW-0139">CF(1)</keyword>
<evidence type="ECO:0000256" key="4">
    <source>
        <dbReference type="ARBA" id="ARBA00022448"/>
    </source>
</evidence>
<evidence type="ECO:0000256" key="9">
    <source>
        <dbReference type="ARBA" id="ARBA00023310"/>
    </source>
</evidence>
<keyword evidence="6" id="KW-0406">Ion transport</keyword>
<evidence type="ECO:0000256" key="7">
    <source>
        <dbReference type="ARBA" id="ARBA00023136"/>
    </source>
</evidence>
<keyword evidence="9" id="KW-0066">ATP synthesis</keyword>
<evidence type="ECO:0000256" key="1">
    <source>
        <dbReference type="ARBA" id="ARBA00003456"/>
    </source>
</evidence>
<dbReference type="InterPro" id="IPR000131">
    <property type="entry name" value="ATP_synth_F1_gsu"/>
</dbReference>
<accession>Q93U22</accession>
<evidence type="ECO:0000256" key="5">
    <source>
        <dbReference type="ARBA" id="ARBA00022781"/>
    </source>
</evidence>
<comment type="similarity">
    <text evidence="3">Belongs to the ATPase gamma chain family.</text>
</comment>
<name>Q93U22_CARRU</name>
<dbReference type="GO" id="GO:0045259">
    <property type="term" value="C:proton-transporting ATP synthase complex"/>
    <property type="evidence" value="ECO:0007669"/>
    <property type="project" value="UniProtKB-KW"/>
</dbReference>
<keyword evidence="5" id="KW-0375">Hydrogen ion transport</keyword>
<dbReference type="SUPFAM" id="SSF52943">
    <property type="entry name" value="ATP synthase (F1-ATPase), gamma subunit"/>
    <property type="match status" value="1"/>
</dbReference>
<evidence type="ECO:0000256" key="8">
    <source>
        <dbReference type="ARBA" id="ARBA00023196"/>
    </source>
</evidence>
<comment type="subcellular location">
    <subcellularLocation>
        <location evidence="2">Membrane</location>
        <topology evidence="2">Peripheral membrane protein</topology>
    </subcellularLocation>
</comment>
<evidence type="ECO:0000256" key="3">
    <source>
        <dbReference type="ARBA" id="ARBA00007681"/>
    </source>
</evidence>
<sequence>MNIKEIKNKINILSNINKLTNTLSMISMSKINKYSKYLFYLNLLYKENYIIFNELFEFKKLKNSCCIIITTDKGLCGNINNEIIKKTLNFIKNNKNIDINIIGKKGYEFFKKKKIIIKNFINYNNNPLEILFPKEILKSLRFYKYIYYISACYIKNNIKILKNNIINLNKKNNINFVKINYYFFLNNYFNNSLKYYYNENYYCELKSRMITMKSASDNSNKIIKYMKILKNKIRQFKVTTDMLEIINGNL</sequence>
<dbReference type="Gene3D" id="3.40.1380.10">
    <property type="match status" value="1"/>
</dbReference>
<dbReference type="Gene3D" id="1.10.287.80">
    <property type="entry name" value="ATP synthase, gamma subunit, helix hairpin domain"/>
    <property type="match status" value="1"/>
</dbReference>
<keyword evidence="4" id="KW-0813">Transport</keyword>
<dbReference type="Pfam" id="PF00231">
    <property type="entry name" value="ATP-synt"/>
    <property type="match status" value="1"/>
</dbReference>
<dbReference type="InterPro" id="IPR035968">
    <property type="entry name" value="ATP_synth_F1_ATPase_gsu"/>
</dbReference>
<dbReference type="EMBL" id="AF280098">
    <property type="protein sequence ID" value="AAK52427.1"/>
    <property type="molecule type" value="Genomic_DNA"/>
</dbReference>
<evidence type="ECO:0000256" key="6">
    <source>
        <dbReference type="ARBA" id="ARBA00023065"/>
    </source>
</evidence>
<dbReference type="PANTHER" id="PTHR11693">
    <property type="entry name" value="ATP SYNTHASE GAMMA CHAIN"/>
    <property type="match status" value="1"/>
</dbReference>
<keyword evidence="7" id="KW-0472">Membrane</keyword>
<evidence type="ECO:0000256" key="2">
    <source>
        <dbReference type="ARBA" id="ARBA00004170"/>
    </source>
</evidence>
<protein>
    <submittedName>
        <fullName evidence="10">ATP synthase gamma-subunit</fullName>
    </submittedName>
</protein>
<proteinExistence type="inferred from homology"/>
<reference evidence="10" key="1">
    <citation type="journal article" date="2001" name="Curr. Microbiol.">
        <title>Phylogenetic analysis of vertically transmitted psyllid endosymbionts (Candidatus Carsonella ruddii) based on atpAGD and rpoC: comparisons with 16S-23S rDNA-derived phylogeny.</title>
        <authorList>
            <person name="Thao M.L."/>
            <person name="Clark M.A."/>
            <person name="Burckhardt D.H."/>
            <person name="Moran N.A."/>
            <person name="Baumann P."/>
        </authorList>
    </citation>
    <scope>NUCLEOTIDE SEQUENCE</scope>
</reference>
<comment type="function">
    <text evidence="1">Produces ATP from ADP in the presence of a proton gradient across the membrane. The gamma chain is believed to be important in regulating ATPase activity and the flow of protons through the CF(0) complex.</text>
</comment>
<evidence type="ECO:0000313" key="10">
    <source>
        <dbReference type="EMBL" id="AAK52427.1"/>
    </source>
</evidence>